<dbReference type="EMBL" id="JABSNO010000001">
    <property type="protein sequence ID" value="NRS91146.1"/>
    <property type="molecule type" value="Genomic_DNA"/>
</dbReference>
<protein>
    <recommendedName>
        <fullName evidence="4">Outer membrane protein with beta-barrel domain</fullName>
    </recommendedName>
</protein>
<keyword evidence="3" id="KW-1185">Reference proteome</keyword>
<evidence type="ECO:0000256" key="1">
    <source>
        <dbReference type="SAM" id="SignalP"/>
    </source>
</evidence>
<gene>
    <name evidence="2" type="ORF">HNQ03_000211</name>
</gene>
<feature type="chain" id="PRO_5035328696" description="Outer membrane protein with beta-barrel domain" evidence="1">
    <location>
        <begin position="19"/>
        <end position="171"/>
    </location>
</feature>
<dbReference type="Pfam" id="PF20351">
    <property type="entry name" value="DUF6646"/>
    <property type="match status" value="1"/>
</dbReference>
<evidence type="ECO:0000313" key="3">
    <source>
        <dbReference type="Proteomes" id="UP000610746"/>
    </source>
</evidence>
<dbReference type="Proteomes" id="UP000610746">
    <property type="component" value="Unassembled WGS sequence"/>
</dbReference>
<sequence length="171" mass="18453">MKKLFLTIGIVAFGFANAQSTDAYSGKGDTRLNIGVNLQDGGTGIHTTLDYGLGQSFSLGVQAGYLLGVKEYDILGKPDFTDRFDIKARANAHLGDVIGLPENFDIYPGLNLGLKNFGAHVGSRYFFGKGFGVFGELQFPLARYNTNASNYEYLNNQFAVAIGASFDLNAN</sequence>
<accession>A0A8J8G4X8</accession>
<comment type="caution">
    <text evidence="2">The sequence shown here is derived from an EMBL/GenBank/DDBJ whole genome shotgun (WGS) entry which is preliminary data.</text>
</comment>
<reference evidence="2" key="1">
    <citation type="submission" date="2020-05" db="EMBL/GenBank/DDBJ databases">
        <title>Genomic Encyclopedia of Type Strains, Phase IV (KMG-V): Genome sequencing to study the core and pangenomes of soil and plant-associated prokaryotes.</title>
        <authorList>
            <person name="Whitman W."/>
        </authorList>
    </citation>
    <scope>NUCLEOTIDE SEQUENCE</scope>
    <source>
        <strain evidence="2">16F</strain>
    </source>
</reference>
<dbReference type="InterPro" id="IPR046588">
    <property type="entry name" value="DUF6646"/>
</dbReference>
<evidence type="ECO:0000313" key="2">
    <source>
        <dbReference type="EMBL" id="NRS91146.1"/>
    </source>
</evidence>
<organism evidence="2 3">
    <name type="scientific">Frigoriflavimonas asaccharolytica</name>
    <dbReference type="NCBI Taxonomy" id="2735899"/>
    <lineage>
        <taxon>Bacteria</taxon>
        <taxon>Pseudomonadati</taxon>
        <taxon>Bacteroidota</taxon>
        <taxon>Flavobacteriia</taxon>
        <taxon>Flavobacteriales</taxon>
        <taxon>Weeksellaceae</taxon>
        <taxon>Frigoriflavimonas</taxon>
    </lineage>
</organism>
<evidence type="ECO:0008006" key="4">
    <source>
        <dbReference type="Google" id="ProtNLM"/>
    </source>
</evidence>
<keyword evidence="1" id="KW-0732">Signal</keyword>
<feature type="signal peptide" evidence="1">
    <location>
        <begin position="1"/>
        <end position="18"/>
    </location>
</feature>
<name>A0A8J8G4X8_9FLAO</name>
<dbReference type="RefSeq" id="WP_173777775.1">
    <property type="nucleotide sequence ID" value="NZ_JABSNO010000001.1"/>
</dbReference>
<dbReference type="AlphaFoldDB" id="A0A8J8G4X8"/>
<proteinExistence type="predicted"/>